<name>A0A0K0FW92_STRVS</name>
<evidence type="ECO:0000313" key="1">
    <source>
        <dbReference type="Proteomes" id="UP000035680"/>
    </source>
</evidence>
<reference evidence="2" key="2">
    <citation type="submission" date="2015-08" db="UniProtKB">
        <authorList>
            <consortium name="WormBaseParasite"/>
        </authorList>
    </citation>
    <scope>IDENTIFICATION</scope>
</reference>
<keyword evidence="1" id="KW-1185">Reference proteome</keyword>
<protein>
    <submittedName>
        <fullName evidence="2">DNA-directed DNA polymerase</fullName>
    </submittedName>
</protein>
<reference evidence="1" key="1">
    <citation type="submission" date="2014-07" db="EMBL/GenBank/DDBJ databases">
        <authorList>
            <person name="Martin A.A"/>
            <person name="De Silva N."/>
        </authorList>
    </citation>
    <scope>NUCLEOTIDE SEQUENCE</scope>
</reference>
<dbReference type="WBParaSite" id="SVE_1665500.1">
    <property type="protein sequence ID" value="SVE_1665500.1"/>
    <property type="gene ID" value="SVE_1665500"/>
</dbReference>
<dbReference type="AlphaFoldDB" id="A0A0K0FW92"/>
<sequence>MATGKMVQGIGEFDAAKERIENWLERLDVALAMADITDEAQQRLVLIRDMGPKAFAEVKAKLEPVKLKDTSLVKLNEILNDLYGRKKKNVVLWYQD</sequence>
<proteinExistence type="predicted"/>
<evidence type="ECO:0000313" key="2">
    <source>
        <dbReference type="WBParaSite" id="SVE_1665500.1"/>
    </source>
</evidence>
<dbReference type="Proteomes" id="UP000035680">
    <property type="component" value="Unassembled WGS sequence"/>
</dbReference>
<organism evidence="1 2">
    <name type="scientific">Strongyloides venezuelensis</name>
    <name type="common">Threadworm</name>
    <dbReference type="NCBI Taxonomy" id="75913"/>
    <lineage>
        <taxon>Eukaryota</taxon>
        <taxon>Metazoa</taxon>
        <taxon>Ecdysozoa</taxon>
        <taxon>Nematoda</taxon>
        <taxon>Chromadorea</taxon>
        <taxon>Rhabditida</taxon>
        <taxon>Tylenchina</taxon>
        <taxon>Panagrolaimomorpha</taxon>
        <taxon>Strongyloidoidea</taxon>
        <taxon>Strongyloididae</taxon>
        <taxon>Strongyloides</taxon>
    </lineage>
</organism>
<dbReference type="STRING" id="75913.A0A0K0FW92"/>
<accession>A0A0K0FW92</accession>